<dbReference type="InterPro" id="IPR036265">
    <property type="entry name" value="HIT-like_sf"/>
</dbReference>
<dbReference type="SUPFAM" id="SSF54197">
    <property type="entry name" value="HIT-like"/>
    <property type="match status" value="1"/>
</dbReference>
<protein>
    <submittedName>
        <fullName evidence="6">HIT domain-containing protein</fullName>
    </submittedName>
</protein>
<dbReference type="GO" id="GO:0000166">
    <property type="term" value="F:nucleotide binding"/>
    <property type="evidence" value="ECO:0007669"/>
    <property type="project" value="UniProtKB-KW"/>
</dbReference>
<evidence type="ECO:0000256" key="3">
    <source>
        <dbReference type="PIRSR" id="PIRSR639383-2"/>
    </source>
</evidence>
<dbReference type="AlphaFoldDB" id="A0A921MY83"/>
<reference evidence="6" key="1">
    <citation type="journal article" date="2021" name="PeerJ">
        <title>Extensive microbial diversity within the chicken gut microbiome revealed by metagenomics and culture.</title>
        <authorList>
            <person name="Gilroy R."/>
            <person name="Ravi A."/>
            <person name="Getino M."/>
            <person name="Pursley I."/>
            <person name="Horton D.L."/>
            <person name="Alikhan N.F."/>
            <person name="Baker D."/>
            <person name="Gharbi K."/>
            <person name="Hall N."/>
            <person name="Watson M."/>
            <person name="Adriaenssens E.M."/>
            <person name="Foster-Nyarko E."/>
            <person name="Jarju S."/>
            <person name="Secka A."/>
            <person name="Antonio M."/>
            <person name="Oren A."/>
            <person name="Chaudhuri R.R."/>
            <person name="La Ragione R."/>
            <person name="Hildebrand F."/>
            <person name="Pallen M.J."/>
        </authorList>
    </citation>
    <scope>NUCLEOTIDE SEQUENCE</scope>
    <source>
        <strain evidence="6">ChiGjej5B5-22894</strain>
    </source>
</reference>
<accession>A0A921MY83</accession>
<evidence type="ECO:0000259" key="5">
    <source>
        <dbReference type="PROSITE" id="PS51084"/>
    </source>
</evidence>
<dbReference type="Proteomes" id="UP000742460">
    <property type="component" value="Unassembled WGS sequence"/>
</dbReference>
<dbReference type="PANTHER" id="PTHR42997">
    <property type="entry name" value="HIT FAMILY HYDROLASE"/>
    <property type="match status" value="1"/>
</dbReference>
<name>A0A921MY83_9MICO</name>
<dbReference type="Gene3D" id="3.30.428.10">
    <property type="entry name" value="HIT-like"/>
    <property type="match status" value="1"/>
</dbReference>
<dbReference type="PROSITE" id="PS51084">
    <property type="entry name" value="HIT_2"/>
    <property type="match status" value="1"/>
</dbReference>
<evidence type="ECO:0000256" key="1">
    <source>
        <dbReference type="ARBA" id="ARBA00022741"/>
    </source>
</evidence>
<evidence type="ECO:0000256" key="4">
    <source>
        <dbReference type="PROSITE-ProRule" id="PRU00464"/>
    </source>
</evidence>
<evidence type="ECO:0000256" key="2">
    <source>
        <dbReference type="PIRSR" id="PIRSR639383-1"/>
    </source>
</evidence>
<keyword evidence="1" id="KW-0547">Nucleotide-binding</keyword>
<reference evidence="6" key="2">
    <citation type="submission" date="2021-09" db="EMBL/GenBank/DDBJ databases">
        <authorList>
            <person name="Gilroy R."/>
        </authorList>
    </citation>
    <scope>NUCLEOTIDE SEQUENCE</scope>
    <source>
        <strain evidence="6">ChiGjej5B5-22894</strain>
    </source>
</reference>
<dbReference type="PANTHER" id="PTHR42997:SF1">
    <property type="entry name" value="AP-4-A PHOSPHORYLASE"/>
    <property type="match status" value="1"/>
</dbReference>
<feature type="binding site" evidence="3">
    <location>
        <position position="131"/>
    </location>
    <ligand>
        <name>substrate</name>
    </ligand>
</feature>
<feature type="domain" description="HIT" evidence="5">
    <location>
        <begin position="33"/>
        <end position="142"/>
    </location>
</feature>
<dbReference type="InterPro" id="IPR052908">
    <property type="entry name" value="AP-4-A_phosphorylase"/>
</dbReference>
<comment type="caution">
    <text evidence="6">The sequence shown here is derived from an EMBL/GenBank/DDBJ whole genome shotgun (WGS) entry which is preliminary data.</text>
</comment>
<organism evidence="6 7">
    <name type="scientific">Brachybacterium massiliense</name>
    <dbReference type="NCBI Taxonomy" id="1755098"/>
    <lineage>
        <taxon>Bacteria</taxon>
        <taxon>Bacillati</taxon>
        <taxon>Actinomycetota</taxon>
        <taxon>Actinomycetes</taxon>
        <taxon>Micrococcales</taxon>
        <taxon>Dermabacteraceae</taxon>
        <taxon>Brachybacterium</taxon>
    </lineage>
</organism>
<dbReference type="InterPro" id="IPR039383">
    <property type="entry name" value="FHIT"/>
</dbReference>
<dbReference type="EMBL" id="DYUE01000310">
    <property type="protein sequence ID" value="HJG92637.1"/>
    <property type="molecule type" value="Genomic_DNA"/>
</dbReference>
<feature type="binding site" evidence="3">
    <location>
        <position position="59"/>
    </location>
    <ligand>
        <name>substrate</name>
    </ligand>
</feature>
<proteinExistence type="predicted"/>
<dbReference type="InterPro" id="IPR011146">
    <property type="entry name" value="HIT-like"/>
</dbReference>
<dbReference type="GO" id="GO:0003824">
    <property type="term" value="F:catalytic activity"/>
    <property type="evidence" value="ECO:0007669"/>
    <property type="project" value="InterPro"/>
</dbReference>
<dbReference type="CDD" id="cd01275">
    <property type="entry name" value="FHIT"/>
    <property type="match status" value="1"/>
</dbReference>
<dbReference type="Pfam" id="PF01230">
    <property type="entry name" value="HIT"/>
    <property type="match status" value="1"/>
</dbReference>
<evidence type="ECO:0000313" key="6">
    <source>
        <dbReference type="EMBL" id="HJG92637.1"/>
    </source>
</evidence>
<feature type="active site" description="Tele-AMP-histidine intermediate" evidence="2">
    <location>
        <position position="129"/>
    </location>
</feature>
<gene>
    <name evidence="6" type="ORF">K8V81_13040</name>
</gene>
<evidence type="ECO:0000313" key="7">
    <source>
        <dbReference type="Proteomes" id="UP000742460"/>
    </source>
</evidence>
<sequence>MPDDTERLWTPHRMAYIGGENKPKDPHDGQQCPFCVAPGKQDEEALIVHRGESAYVILNLYPYNAGHLLICPYRHVSDYTDLDREELLEVAELSRTAMQVIREVSRPAGFNLGMNQGEIAGAGIAAHLHQHVVPRWQGDANFLPIIGRTKAVPILLADTRALYADAWP</sequence>
<feature type="short sequence motif" description="Histidine triad motif" evidence="4">
    <location>
        <begin position="127"/>
        <end position="131"/>
    </location>
</feature>